<evidence type="ECO:0000313" key="2">
    <source>
        <dbReference type="Proteomes" id="UP001166784"/>
    </source>
</evidence>
<organism evidence="1 2">
    <name type="scientific">Streptomyces marispadix</name>
    <dbReference type="NCBI Taxonomy" id="2922868"/>
    <lineage>
        <taxon>Bacteria</taxon>
        <taxon>Bacillati</taxon>
        <taxon>Actinomycetota</taxon>
        <taxon>Actinomycetes</taxon>
        <taxon>Kitasatosporales</taxon>
        <taxon>Streptomycetaceae</taxon>
        <taxon>Streptomyces</taxon>
    </lineage>
</organism>
<reference evidence="1" key="1">
    <citation type="submission" date="2022-03" db="EMBL/GenBank/DDBJ databases">
        <authorList>
            <person name="Santos J.D.N."/>
            <person name="Kallscheuer N."/>
            <person name="Jogler C."/>
            <person name="Lage O.M."/>
        </authorList>
    </citation>
    <scope>NUCLEOTIDE SEQUENCE</scope>
    <source>
        <strain evidence="1">M600PL45_2</strain>
    </source>
</reference>
<accession>A0ABS9SRR5</accession>
<protein>
    <submittedName>
        <fullName evidence="1">Uncharacterized protein</fullName>
    </submittedName>
</protein>
<name>A0ABS9SRR5_9ACTN</name>
<dbReference type="EMBL" id="JAKWJU010000001">
    <property type="protein sequence ID" value="MCH6158858.1"/>
    <property type="molecule type" value="Genomic_DNA"/>
</dbReference>
<dbReference type="Proteomes" id="UP001166784">
    <property type="component" value="Unassembled WGS sequence"/>
</dbReference>
<proteinExistence type="predicted"/>
<gene>
    <name evidence="1" type="ORF">MMA15_00015</name>
</gene>
<reference evidence="1" key="2">
    <citation type="journal article" date="2023" name="Int. J. Syst. Evol. Microbiol.">
        <title>Streptomyces marispadix sp. nov., isolated from marine beach sediment of the Northern Coast of Portugal.</title>
        <authorList>
            <person name="dos Santos J.D.N."/>
            <person name="Vitorino I.R."/>
            <person name="Kallscheuer N."/>
            <person name="Srivastava A."/>
            <person name="Krautwurst S."/>
            <person name="Marz M."/>
            <person name="Jogler C."/>
            <person name="Lobo Da Cunha A."/>
            <person name="Catita J."/>
            <person name="Goncalves H."/>
            <person name="Gonzalez I."/>
            <person name="Reyes F."/>
            <person name="Lage O.M."/>
        </authorList>
    </citation>
    <scope>NUCLEOTIDE SEQUENCE</scope>
    <source>
        <strain evidence="1">M600PL45_2</strain>
    </source>
</reference>
<comment type="caution">
    <text evidence="1">The sequence shown here is derived from an EMBL/GenBank/DDBJ whole genome shotgun (WGS) entry which is preliminary data.</text>
</comment>
<sequence length="54" mass="5920">MAQGPQAHQAGLVVVEVTGTGELHVHGDWQQVFTEGRDLSDMKPKRTYTLGADR</sequence>
<evidence type="ECO:0000313" key="1">
    <source>
        <dbReference type="EMBL" id="MCH6158858.1"/>
    </source>
</evidence>
<keyword evidence="2" id="KW-1185">Reference proteome</keyword>
<dbReference type="RefSeq" id="WP_241056878.1">
    <property type="nucleotide sequence ID" value="NZ_JAKWJU010000001.1"/>
</dbReference>